<dbReference type="InterPro" id="IPR000807">
    <property type="entry name" value="ImidazoleglycerolP_deHydtase"/>
</dbReference>
<comment type="caution">
    <text evidence="8">The sequence shown here is derived from an EMBL/GenBank/DDBJ whole genome shotgun (WGS) entry which is preliminary data.</text>
</comment>
<evidence type="ECO:0000256" key="5">
    <source>
        <dbReference type="ARBA" id="ARBA00023239"/>
    </source>
</evidence>
<dbReference type="GO" id="GO:0005737">
    <property type="term" value="C:cytoplasm"/>
    <property type="evidence" value="ECO:0007669"/>
    <property type="project" value="UniProtKB-SubCell"/>
</dbReference>
<dbReference type="NCBIfam" id="NF002109">
    <property type="entry name" value="PRK00951.1-5"/>
    <property type="match status" value="1"/>
</dbReference>
<keyword evidence="6" id="KW-0963">Cytoplasm</keyword>
<dbReference type="InterPro" id="IPR038494">
    <property type="entry name" value="IGPD_sf"/>
</dbReference>
<keyword evidence="4 6" id="KW-0368">Histidine biosynthesis</keyword>
<dbReference type="NCBIfam" id="NF002114">
    <property type="entry name" value="PRK00951.2-4"/>
    <property type="match status" value="1"/>
</dbReference>
<sequence length="212" mass="23078">MMVSAALFGYRLRIMSTPRQATLHRVTSETDIAVTLDLDGSGQADIDTGIGFFDHMLTALAKHGLLDLTVKVRGDLHIDGHHTVEDTGIALGQALRQALGDKRGVRRFGHALVPLDEALCEAVVDLSGRPFLAFDATFDRDRIGELDTELVEEFFRAFAMSSMITLHLTEKAGKNCHHIAEAAFKALARALRMAVEMDPRAQGAIPSTKGVL</sequence>
<evidence type="ECO:0000256" key="3">
    <source>
        <dbReference type="ARBA" id="ARBA00022605"/>
    </source>
</evidence>
<comment type="catalytic activity">
    <reaction evidence="6 7">
        <text>D-erythro-1-(imidazol-4-yl)glycerol 3-phosphate = 3-(imidazol-4-yl)-2-oxopropyl phosphate + H2O</text>
        <dbReference type="Rhea" id="RHEA:11040"/>
        <dbReference type="ChEBI" id="CHEBI:15377"/>
        <dbReference type="ChEBI" id="CHEBI:57766"/>
        <dbReference type="ChEBI" id="CHEBI:58278"/>
        <dbReference type="EC" id="4.2.1.19"/>
    </reaction>
</comment>
<evidence type="ECO:0000256" key="6">
    <source>
        <dbReference type="HAMAP-Rule" id="MF_00076"/>
    </source>
</evidence>
<comment type="pathway">
    <text evidence="1 6 7">Amino-acid biosynthesis; L-histidine biosynthesis; L-histidine from 5-phospho-alpha-D-ribose 1-diphosphate: step 6/9.</text>
</comment>
<dbReference type="STRING" id="104102.AtDm6_3605"/>
<dbReference type="NCBIfam" id="NF002110">
    <property type="entry name" value="PRK00951.1-6"/>
    <property type="match status" value="1"/>
</dbReference>
<keyword evidence="5 6" id="KW-0456">Lyase</keyword>
<dbReference type="GO" id="GO:0004424">
    <property type="term" value="F:imidazoleglycerol-phosphate dehydratase activity"/>
    <property type="evidence" value="ECO:0007669"/>
    <property type="project" value="UniProtKB-UniRule"/>
</dbReference>
<evidence type="ECO:0000313" key="9">
    <source>
        <dbReference type="Proteomes" id="UP000029448"/>
    </source>
</evidence>
<dbReference type="FunFam" id="3.30.230.40:FF:000001">
    <property type="entry name" value="Imidazoleglycerol-phosphate dehydratase HisB"/>
    <property type="match status" value="1"/>
</dbReference>
<evidence type="ECO:0000256" key="7">
    <source>
        <dbReference type="RuleBase" id="RU000599"/>
    </source>
</evidence>
<evidence type="ECO:0000313" key="8">
    <source>
        <dbReference type="EMBL" id="KGB20598.1"/>
    </source>
</evidence>
<dbReference type="FunFam" id="3.30.230.40:FF:000003">
    <property type="entry name" value="Imidazoleglycerol-phosphate dehydratase HisB"/>
    <property type="match status" value="1"/>
</dbReference>
<dbReference type="NCBIfam" id="NF002111">
    <property type="entry name" value="PRK00951.2-1"/>
    <property type="match status" value="1"/>
</dbReference>
<keyword evidence="3 6" id="KW-0028">Amino-acid biosynthesis</keyword>
<name>A0A095AUX2_9PROT</name>
<comment type="subcellular location">
    <subcellularLocation>
        <location evidence="6 7">Cytoplasm</location>
    </subcellularLocation>
</comment>
<dbReference type="SUPFAM" id="SSF54211">
    <property type="entry name" value="Ribosomal protein S5 domain 2-like"/>
    <property type="match status" value="2"/>
</dbReference>
<dbReference type="EMBL" id="JOKM01000123">
    <property type="protein sequence ID" value="KGB20598.1"/>
    <property type="molecule type" value="Genomic_DNA"/>
</dbReference>
<dbReference type="InterPro" id="IPR020568">
    <property type="entry name" value="Ribosomal_Su5_D2-typ_SF"/>
</dbReference>
<evidence type="ECO:0000256" key="4">
    <source>
        <dbReference type="ARBA" id="ARBA00023102"/>
    </source>
</evidence>
<dbReference type="InterPro" id="IPR020565">
    <property type="entry name" value="ImidazoleglycerP_deHydtase_CS"/>
</dbReference>
<dbReference type="PANTHER" id="PTHR23133">
    <property type="entry name" value="IMIDAZOLEGLYCEROL-PHOSPHATE DEHYDRATASE HIS7"/>
    <property type="match status" value="1"/>
</dbReference>
<dbReference type="Pfam" id="PF00475">
    <property type="entry name" value="IGPD"/>
    <property type="match status" value="1"/>
</dbReference>
<dbReference type="EC" id="4.2.1.19" evidence="6 7"/>
<evidence type="ECO:0000256" key="2">
    <source>
        <dbReference type="ARBA" id="ARBA00016664"/>
    </source>
</evidence>
<organism evidence="8 9">
    <name type="scientific">Acetobacter tropicalis</name>
    <dbReference type="NCBI Taxonomy" id="104102"/>
    <lineage>
        <taxon>Bacteria</taxon>
        <taxon>Pseudomonadati</taxon>
        <taxon>Pseudomonadota</taxon>
        <taxon>Alphaproteobacteria</taxon>
        <taxon>Acetobacterales</taxon>
        <taxon>Acetobacteraceae</taxon>
        <taxon>Acetobacter</taxon>
    </lineage>
</organism>
<gene>
    <name evidence="6" type="primary">hisB</name>
    <name evidence="8" type="ORF">AtDm6_3605</name>
</gene>
<protein>
    <recommendedName>
        <fullName evidence="2 6">Imidazoleglycerol-phosphate dehydratase</fullName>
        <shortName evidence="6">IGPD</shortName>
        <ecNumber evidence="6 7">4.2.1.19</ecNumber>
    </recommendedName>
</protein>
<dbReference type="AlphaFoldDB" id="A0A095AUX2"/>
<dbReference type="PROSITE" id="PS00955">
    <property type="entry name" value="IGP_DEHYDRATASE_2"/>
    <property type="match status" value="1"/>
</dbReference>
<dbReference type="Proteomes" id="UP000029448">
    <property type="component" value="Unassembled WGS sequence"/>
</dbReference>
<dbReference type="HAMAP" id="MF_00076">
    <property type="entry name" value="HisB"/>
    <property type="match status" value="1"/>
</dbReference>
<dbReference type="UniPathway" id="UPA00031">
    <property type="reaction ID" value="UER00011"/>
</dbReference>
<dbReference type="Gene3D" id="3.30.230.40">
    <property type="entry name" value="Imidazole glycerol phosphate dehydratase, domain 1"/>
    <property type="match status" value="2"/>
</dbReference>
<proteinExistence type="inferred from homology"/>
<comment type="similarity">
    <text evidence="6 7">Belongs to the imidazoleglycerol-phosphate dehydratase family.</text>
</comment>
<dbReference type="CDD" id="cd07914">
    <property type="entry name" value="IGPD"/>
    <property type="match status" value="1"/>
</dbReference>
<dbReference type="PROSITE" id="PS00954">
    <property type="entry name" value="IGP_DEHYDRATASE_1"/>
    <property type="match status" value="1"/>
</dbReference>
<evidence type="ECO:0000256" key="1">
    <source>
        <dbReference type="ARBA" id="ARBA00005047"/>
    </source>
</evidence>
<keyword evidence="9" id="KW-1185">Reference proteome</keyword>
<dbReference type="GO" id="GO:0000105">
    <property type="term" value="P:L-histidine biosynthetic process"/>
    <property type="evidence" value="ECO:0007669"/>
    <property type="project" value="UniProtKB-UniRule"/>
</dbReference>
<accession>A0A095AUX2</accession>
<dbReference type="PATRIC" id="fig|104102.7.peg.3550"/>
<reference evidence="8 9" key="1">
    <citation type="submission" date="2014-06" db="EMBL/GenBank/DDBJ databases">
        <title>Functional and comparative genomic analyses of the Drosophila gut microbiota identify candidate symbiosis factors.</title>
        <authorList>
            <person name="Newell P.D."/>
            <person name="Chaston J.M."/>
            <person name="Douglas A.E."/>
        </authorList>
    </citation>
    <scope>NUCLEOTIDE SEQUENCE [LARGE SCALE GENOMIC DNA]</scope>
    <source>
        <strain evidence="8 9">DmCS_006</strain>
    </source>
</reference>
<dbReference type="PANTHER" id="PTHR23133:SF2">
    <property type="entry name" value="IMIDAZOLEGLYCEROL-PHOSPHATE DEHYDRATASE"/>
    <property type="match status" value="1"/>
</dbReference>
<dbReference type="NCBIfam" id="NF002116">
    <property type="entry name" value="PRK00951.2-6"/>
    <property type="match status" value="1"/>
</dbReference>